<keyword evidence="1" id="KW-0456">Lyase</keyword>
<sequence>MFFDRFPFSDEGDFQQIITTRYDANLTSVTRSRDADGKKIIIVHSNWGHKALEPQDSGYAFPRGQDIKDIREHTSVDSKPDFTTERTTYVVLNEDDLNRATKDSIKKCVRVFEMRLLFIKQQYNRIQGGAEFFGFRKLDGYYEFLQQMLFKFLIGNDLEYSPAAELPGFVTDQAGKSCKVRSVIGKTAYDVFSSVELDDIPFSINHLTKNILGGLMASTPCDWTIYLNHTTSVMGDKSTFKTTERAVYNEAREWMAEQWKKDHGPSDEMKNCEVLLYNDNMEVVEGSITNIAVRKEIEGVSTFITPRLTTGCLAGIMRYYLLKKDLIQEGDVSLADLEDGQELLIFNSVMGVKKAKLVMLENVP</sequence>
<accession>A0AAV5S080</accession>
<evidence type="ECO:0000313" key="2">
    <source>
        <dbReference type="Proteomes" id="UP001377567"/>
    </source>
</evidence>
<reference evidence="1 2" key="1">
    <citation type="journal article" date="2023" name="Elife">
        <title>Identification of key yeast species and microbe-microbe interactions impacting larval growth of Drosophila in the wild.</title>
        <authorList>
            <person name="Mure A."/>
            <person name="Sugiura Y."/>
            <person name="Maeda R."/>
            <person name="Honda K."/>
            <person name="Sakurai N."/>
            <person name="Takahashi Y."/>
            <person name="Watada M."/>
            <person name="Katoh T."/>
            <person name="Gotoh A."/>
            <person name="Gotoh Y."/>
            <person name="Taniguchi I."/>
            <person name="Nakamura K."/>
            <person name="Hayashi T."/>
            <person name="Katayama T."/>
            <person name="Uemura T."/>
            <person name="Hattori Y."/>
        </authorList>
    </citation>
    <scope>NUCLEOTIDE SEQUENCE [LARGE SCALE GENOMIC DNA]</scope>
    <source>
        <strain evidence="1 2">KH-74</strain>
    </source>
</reference>
<dbReference type="InterPro" id="IPR036038">
    <property type="entry name" value="Aminotransferase-like"/>
</dbReference>
<dbReference type="Pfam" id="PF01063">
    <property type="entry name" value="Aminotran_4"/>
    <property type="match status" value="1"/>
</dbReference>
<keyword evidence="2" id="KW-1185">Reference proteome</keyword>
<dbReference type="InterPro" id="IPR043132">
    <property type="entry name" value="BCAT-like_C"/>
</dbReference>
<dbReference type="EMBL" id="BTGD01000011">
    <property type="protein sequence ID" value="GMM57065.1"/>
    <property type="molecule type" value="Genomic_DNA"/>
</dbReference>
<dbReference type="Gene3D" id="3.20.10.10">
    <property type="entry name" value="D-amino Acid Aminotransferase, subunit A, domain 2"/>
    <property type="match status" value="1"/>
</dbReference>
<dbReference type="InterPro" id="IPR001544">
    <property type="entry name" value="Aminotrans_IV"/>
</dbReference>
<dbReference type="SUPFAM" id="SSF56752">
    <property type="entry name" value="D-aminoacid aminotransferase-like PLP-dependent enzymes"/>
    <property type="match status" value="1"/>
</dbReference>
<evidence type="ECO:0000313" key="1">
    <source>
        <dbReference type="EMBL" id="GMM57065.1"/>
    </source>
</evidence>
<dbReference type="AlphaFoldDB" id="A0AAV5S080"/>
<dbReference type="Proteomes" id="UP001377567">
    <property type="component" value="Unassembled WGS sequence"/>
</dbReference>
<protein>
    <submittedName>
        <fullName evidence="1">Aminodeoxychorismate lyase</fullName>
    </submittedName>
</protein>
<dbReference type="GO" id="GO:0016829">
    <property type="term" value="F:lyase activity"/>
    <property type="evidence" value="ECO:0007669"/>
    <property type="project" value="UniProtKB-KW"/>
</dbReference>
<comment type="caution">
    <text evidence="1">The sequence shown here is derived from an EMBL/GenBank/DDBJ whole genome shotgun (WGS) entry which is preliminary data.</text>
</comment>
<organism evidence="1 2">
    <name type="scientific">Maudiozyma humilis</name>
    <name type="common">Sour dough yeast</name>
    <name type="synonym">Kazachstania humilis</name>
    <dbReference type="NCBI Taxonomy" id="51915"/>
    <lineage>
        <taxon>Eukaryota</taxon>
        <taxon>Fungi</taxon>
        <taxon>Dikarya</taxon>
        <taxon>Ascomycota</taxon>
        <taxon>Saccharomycotina</taxon>
        <taxon>Saccharomycetes</taxon>
        <taxon>Saccharomycetales</taxon>
        <taxon>Saccharomycetaceae</taxon>
        <taxon>Maudiozyma</taxon>
    </lineage>
</organism>
<name>A0AAV5S080_MAUHU</name>
<proteinExistence type="predicted"/>
<gene>
    <name evidence="1" type="ORF">DAKH74_036810</name>
</gene>